<dbReference type="InterPro" id="IPR014710">
    <property type="entry name" value="RmlC-like_jellyroll"/>
</dbReference>
<organism evidence="3">
    <name type="scientific">uncultured Thermoleophilia bacterium</name>
    <dbReference type="NCBI Taxonomy" id="1497501"/>
    <lineage>
        <taxon>Bacteria</taxon>
        <taxon>Bacillati</taxon>
        <taxon>Actinomycetota</taxon>
        <taxon>Thermoleophilia</taxon>
        <taxon>environmental samples</taxon>
    </lineage>
</organism>
<dbReference type="Pfam" id="PF07883">
    <property type="entry name" value="Cupin_2"/>
    <property type="match status" value="1"/>
</dbReference>
<dbReference type="Gene3D" id="2.60.120.10">
    <property type="entry name" value="Jelly Rolls"/>
    <property type="match status" value="1"/>
</dbReference>
<sequence length="267" mass="29196">MARGTLTALFRHRDDGGFSVPGARAGPPTRGAWLDLRVGGCTEGRTVGSRRAGRSARPDDRPVGRWSSGTENEEQAVIKAGDVIENPVTGEVLEFVRTSAETDGELTEFVCTVKPGGFVAGTHVHPRQDELFEILSGTMTVRAGGERLTLEAGESILVEAGTPHRFWNRGDEDLRFRVEVRPALEFERFIETMYGLAQDGKTSRKGMPNPLRMAVIAHAHFEDVRLPYLPAWMQRMAIAPGAALGRLARFTPVYDRVDPDAILATSA</sequence>
<dbReference type="PANTHER" id="PTHR36440:SF1">
    <property type="entry name" value="PUTATIVE (AFU_ORTHOLOGUE AFUA_8G07350)-RELATED"/>
    <property type="match status" value="1"/>
</dbReference>
<accession>A0A6J4TIX3</accession>
<reference evidence="3" key="1">
    <citation type="submission" date="2020-02" db="EMBL/GenBank/DDBJ databases">
        <authorList>
            <person name="Meier V. D."/>
        </authorList>
    </citation>
    <scope>NUCLEOTIDE SEQUENCE</scope>
    <source>
        <strain evidence="3">AVDCRST_MAG79</strain>
    </source>
</reference>
<dbReference type="InterPro" id="IPR053146">
    <property type="entry name" value="QDO-like"/>
</dbReference>
<dbReference type="EMBL" id="CADCWC010000065">
    <property type="protein sequence ID" value="CAA9523661.1"/>
    <property type="molecule type" value="Genomic_DNA"/>
</dbReference>
<protein>
    <recommendedName>
        <fullName evidence="2">Cupin type-2 domain-containing protein</fullName>
    </recommendedName>
</protein>
<feature type="region of interest" description="Disordered" evidence="1">
    <location>
        <begin position="44"/>
        <end position="72"/>
    </location>
</feature>
<dbReference type="PANTHER" id="PTHR36440">
    <property type="entry name" value="PUTATIVE (AFU_ORTHOLOGUE AFUA_8G07350)-RELATED"/>
    <property type="match status" value="1"/>
</dbReference>
<feature type="domain" description="Cupin type-2" evidence="2">
    <location>
        <begin position="110"/>
        <end position="176"/>
    </location>
</feature>
<dbReference type="SUPFAM" id="SSF51182">
    <property type="entry name" value="RmlC-like cupins"/>
    <property type="match status" value="1"/>
</dbReference>
<dbReference type="InterPro" id="IPR011051">
    <property type="entry name" value="RmlC_Cupin_sf"/>
</dbReference>
<evidence type="ECO:0000259" key="2">
    <source>
        <dbReference type="Pfam" id="PF07883"/>
    </source>
</evidence>
<dbReference type="InterPro" id="IPR013096">
    <property type="entry name" value="Cupin_2"/>
</dbReference>
<proteinExistence type="predicted"/>
<name>A0A6J4TIX3_9ACTN</name>
<evidence type="ECO:0000313" key="3">
    <source>
        <dbReference type="EMBL" id="CAA9523661.1"/>
    </source>
</evidence>
<dbReference type="AlphaFoldDB" id="A0A6J4TIX3"/>
<gene>
    <name evidence="3" type="ORF">AVDCRST_MAG79-354</name>
</gene>
<evidence type="ECO:0000256" key="1">
    <source>
        <dbReference type="SAM" id="MobiDB-lite"/>
    </source>
</evidence>